<name>A0ABW1JID8_9ACTN</name>
<protein>
    <recommendedName>
        <fullName evidence="3">Terminase large subunit</fullName>
    </recommendedName>
</protein>
<sequence>MADVEDWGTPPRFASWPEHETTAASFAIRLAALAHLRLDPWQQFVLEHAMGERADGKWSAFSVGVIVPRQNGKGAIIEAALLADLFTTDYDLIIYSAHQFKTAARTFARLKKLIQRSPELRRRVPEKNFRNSHGEEGLQVVDGPELRFLARSRVSGRGFDKVDKIYLDEALAGLDADDMAAILPTMTEAPNPQIWYLSSSGLHDSHQLTAVRDRGRAGNDPSLAYFEWGNPLGVDLDDPAAVRTALIAGNPSFEIRNMTEEWARNERTETNDDAKWSRERLGVWEDALGGGVISSTEWQALADPPDFDEDTNQPVLGTGSQIPDDVTPTFSIAASLDQSWATIGAAGARHDGRMHGEVADRRRRTSWVVDRAVELQTSNARAVFAIDAGGPAAFLIPDLLDAGIDLRLLSTADYTAACSRFLALVVERLLVHNGDPVLEAAAVAAGKRAIGDRWAWRRANPNVDIDALEAVTIAAHIADIEHEPEYDLLSSFA</sequence>
<accession>A0ABW1JID8</accession>
<keyword evidence="2" id="KW-1185">Reference proteome</keyword>
<reference evidence="2" key="1">
    <citation type="journal article" date="2019" name="Int. J. Syst. Evol. Microbiol.">
        <title>The Global Catalogue of Microorganisms (GCM) 10K type strain sequencing project: providing services to taxonomists for standard genome sequencing and annotation.</title>
        <authorList>
            <consortium name="The Broad Institute Genomics Platform"/>
            <consortium name="The Broad Institute Genome Sequencing Center for Infectious Disease"/>
            <person name="Wu L."/>
            <person name="Ma J."/>
        </authorList>
    </citation>
    <scope>NUCLEOTIDE SEQUENCE [LARGE SCALE GENOMIC DNA]</scope>
    <source>
        <strain evidence="2">KACC 14249</strain>
    </source>
</reference>
<comment type="caution">
    <text evidence="1">The sequence shown here is derived from an EMBL/GenBank/DDBJ whole genome shotgun (WGS) entry which is preliminary data.</text>
</comment>
<proteinExistence type="predicted"/>
<evidence type="ECO:0008006" key="3">
    <source>
        <dbReference type="Google" id="ProtNLM"/>
    </source>
</evidence>
<dbReference type="Gene3D" id="3.40.50.300">
    <property type="entry name" value="P-loop containing nucleotide triphosphate hydrolases"/>
    <property type="match status" value="1"/>
</dbReference>
<evidence type="ECO:0000313" key="2">
    <source>
        <dbReference type="Proteomes" id="UP001596189"/>
    </source>
</evidence>
<dbReference type="InterPro" id="IPR027417">
    <property type="entry name" value="P-loop_NTPase"/>
</dbReference>
<dbReference type="Proteomes" id="UP001596189">
    <property type="component" value="Unassembled WGS sequence"/>
</dbReference>
<gene>
    <name evidence="1" type="ORF">ACFQDO_18600</name>
</gene>
<evidence type="ECO:0000313" key="1">
    <source>
        <dbReference type="EMBL" id="MFC6009149.1"/>
    </source>
</evidence>
<dbReference type="RefSeq" id="WP_345717675.1">
    <property type="nucleotide sequence ID" value="NZ_BAABFP010000007.1"/>
</dbReference>
<dbReference type="EMBL" id="JBHSRD010000008">
    <property type="protein sequence ID" value="MFC6009149.1"/>
    <property type="molecule type" value="Genomic_DNA"/>
</dbReference>
<organism evidence="1 2">
    <name type="scientific">Angustibacter luteus</name>
    <dbReference type="NCBI Taxonomy" id="658456"/>
    <lineage>
        <taxon>Bacteria</taxon>
        <taxon>Bacillati</taxon>
        <taxon>Actinomycetota</taxon>
        <taxon>Actinomycetes</taxon>
        <taxon>Kineosporiales</taxon>
        <taxon>Kineosporiaceae</taxon>
    </lineage>
</organism>